<dbReference type="RefSeq" id="WP_037599313.1">
    <property type="nucleotide sequence ID" value="NZ_JADPCF010000024.1"/>
</dbReference>
<keyword evidence="2" id="KW-0472">Membrane</keyword>
<keyword evidence="2" id="KW-0812">Transmembrane</keyword>
<evidence type="ECO:0000313" key="3">
    <source>
        <dbReference type="EMBL" id="KEO42945.1"/>
    </source>
</evidence>
<protein>
    <submittedName>
        <fullName evidence="3">Uncharacterized protein</fullName>
    </submittedName>
</protein>
<feature type="region of interest" description="Disordered" evidence="1">
    <location>
        <begin position="1"/>
        <end position="27"/>
    </location>
</feature>
<dbReference type="EMBL" id="JJMT01000040">
    <property type="protein sequence ID" value="KEO42945.1"/>
    <property type="molecule type" value="Genomic_DNA"/>
</dbReference>
<proteinExistence type="predicted"/>
<dbReference type="AlphaFoldDB" id="A0A074IS36"/>
<keyword evidence="2" id="KW-1133">Transmembrane helix</keyword>
<name>A0A074IS36_STRSL</name>
<dbReference type="Proteomes" id="UP000027855">
    <property type="component" value="Unassembled WGS sequence"/>
</dbReference>
<comment type="caution">
    <text evidence="3">The sequence shown here is derived from an EMBL/GenBank/DDBJ whole genome shotgun (WGS) entry which is preliminary data.</text>
</comment>
<sequence>MTKEEGLSLGETAHPLKSRELRPPVASAAGNRATNKFKEFNADRMVSVQFNPSQQVKESKEPVTAKNIVGMVSGVIAAILTILLIVCLVMGYRYRAASIEGDWTSPTFSEKMLATLKDTANTKNKVSNALPQGQDLITDINTVMSITDNKAHLKVSFVYNRKGLYQAYQSRVTELKGQYGEEFSEVFDSYSLSEKDYYKQFDETVKKELPKSYTYDAKTGRVTTTAFTGDINRWEQTITVDKAGDSDAFKKGDVLDYTPNNGGFTIKAHSEFGDISFTKNK</sequence>
<reference evidence="3 4" key="1">
    <citation type="submission" date="2014-04" db="EMBL/GenBank/DDBJ databases">
        <title>Variable characteristics of bacteriocin-producing Streptococcus salivarius strains isolated from Malaysian subjects.</title>
        <authorList>
            <person name="Philip K."/>
            <person name="Barbour A."/>
        </authorList>
    </citation>
    <scope>NUCLEOTIDE SEQUENCE [LARGE SCALE GENOMIC DNA]</scope>
    <source>
        <strain evidence="3 4">NU10</strain>
    </source>
</reference>
<evidence type="ECO:0000313" key="4">
    <source>
        <dbReference type="Proteomes" id="UP000027855"/>
    </source>
</evidence>
<gene>
    <name evidence="3" type="ORF">DL07_08725</name>
</gene>
<feature type="transmembrane region" description="Helical" evidence="2">
    <location>
        <begin position="68"/>
        <end position="92"/>
    </location>
</feature>
<evidence type="ECO:0000256" key="1">
    <source>
        <dbReference type="SAM" id="MobiDB-lite"/>
    </source>
</evidence>
<organism evidence="3 4">
    <name type="scientific">Streptococcus salivarius</name>
    <dbReference type="NCBI Taxonomy" id="1304"/>
    <lineage>
        <taxon>Bacteria</taxon>
        <taxon>Bacillati</taxon>
        <taxon>Bacillota</taxon>
        <taxon>Bacilli</taxon>
        <taxon>Lactobacillales</taxon>
        <taxon>Streptococcaceae</taxon>
        <taxon>Streptococcus</taxon>
    </lineage>
</organism>
<evidence type="ECO:0000256" key="2">
    <source>
        <dbReference type="SAM" id="Phobius"/>
    </source>
</evidence>
<accession>A0A074IS36</accession>